<name>A0A7Z0WLM2_9PSEU</name>
<evidence type="ECO:0000256" key="1">
    <source>
        <dbReference type="SAM" id="MobiDB-lite"/>
    </source>
</evidence>
<gene>
    <name evidence="3" type="ORF">BLA60_25975</name>
</gene>
<feature type="region of interest" description="Disordered" evidence="1">
    <location>
        <begin position="52"/>
        <end position="120"/>
    </location>
</feature>
<sequence length="183" mass="18722">MADPLSGLVTGSRYEAEPVTVRVVEPAMPDITAVREAMAGMLDDDSELDLGLVKRAIGDEPDIPAQATAPAEPPAPAPEPPAEPAAAPDPAPTPPFGVPAQKAPEGPAGAASAPGAVEGTRRLPFDWPRLLRRHEPVPRPASAVGRKSSAPSVAIIFSLLVVIGVIAIVVLASLIDTLASIFS</sequence>
<evidence type="ECO:0000256" key="2">
    <source>
        <dbReference type="SAM" id="Phobius"/>
    </source>
</evidence>
<protein>
    <submittedName>
        <fullName evidence="3">Uncharacterized protein</fullName>
    </submittedName>
</protein>
<keyword evidence="4" id="KW-1185">Reference proteome</keyword>
<keyword evidence="2" id="KW-0472">Membrane</keyword>
<organism evidence="3 4">
    <name type="scientific">Actinophytocola xinjiangensis</name>
    <dbReference type="NCBI Taxonomy" id="485602"/>
    <lineage>
        <taxon>Bacteria</taxon>
        <taxon>Bacillati</taxon>
        <taxon>Actinomycetota</taxon>
        <taxon>Actinomycetes</taxon>
        <taxon>Pseudonocardiales</taxon>
        <taxon>Pseudonocardiaceae</taxon>
    </lineage>
</organism>
<reference evidence="3 4" key="1">
    <citation type="submission" date="2016-12" db="EMBL/GenBank/DDBJ databases">
        <title>The draft genome sequence of Actinophytocola xinjiangensis.</title>
        <authorList>
            <person name="Wang W."/>
            <person name="Yuan L."/>
        </authorList>
    </citation>
    <scope>NUCLEOTIDE SEQUENCE [LARGE SCALE GENOMIC DNA]</scope>
    <source>
        <strain evidence="3 4">CGMCC 4.4663</strain>
    </source>
</reference>
<feature type="compositionally biased region" description="Pro residues" evidence="1">
    <location>
        <begin position="71"/>
        <end position="97"/>
    </location>
</feature>
<proteinExistence type="predicted"/>
<dbReference type="EMBL" id="MSIF01000014">
    <property type="protein sequence ID" value="OLF07776.1"/>
    <property type="molecule type" value="Genomic_DNA"/>
</dbReference>
<feature type="compositionally biased region" description="Low complexity" evidence="1">
    <location>
        <begin position="103"/>
        <end position="116"/>
    </location>
</feature>
<accession>A0A7Z0WLM2</accession>
<keyword evidence="2" id="KW-1133">Transmembrane helix</keyword>
<evidence type="ECO:0000313" key="4">
    <source>
        <dbReference type="Proteomes" id="UP000185696"/>
    </source>
</evidence>
<comment type="caution">
    <text evidence="3">The sequence shown here is derived from an EMBL/GenBank/DDBJ whole genome shotgun (WGS) entry which is preliminary data.</text>
</comment>
<feature type="transmembrane region" description="Helical" evidence="2">
    <location>
        <begin position="153"/>
        <end position="175"/>
    </location>
</feature>
<dbReference type="AlphaFoldDB" id="A0A7Z0WLM2"/>
<evidence type="ECO:0000313" key="3">
    <source>
        <dbReference type="EMBL" id="OLF07776.1"/>
    </source>
</evidence>
<keyword evidence="2" id="KW-0812">Transmembrane</keyword>
<dbReference type="Proteomes" id="UP000185696">
    <property type="component" value="Unassembled WGS sequence"/>
</dbReference>